<gene>
    <name evidence="1" type="ORF">CHCC16736_0944</name>
</gene>
<sequence length="48" mass="6037">MKESNRTEQWFTRAWELLMLTEESFPKMWQFFKQLPRSLFRLNRLLTA</sequence>
<evidence type="ECO:0000313" key="2">
    <source>
        <dbReference type="Proteomes" id="UP000435910"/>
    </source>
</evidence>
<dbReference type="AlphaFoldDB" id="A0A8B5YGZ7"/>
<organism evidence="1 2">
    <name type="scientific">Bacillus licheniformis</name>
    <dbReference type="NCBI Taxonomy" id="1402"/>
    <lineage>
        <taxon>Bacteria</taxon>
        <taxon>Bacillati</taxon>
        <taxon>Bacillota</taxon>
        <taxon>Bacilli</taxon>
        <taxon>Bacillales</taxon>
        <taxon>Bacillaceae</taxon>
        <taxon>Bacillus</taxon>
    </lineage>
</organism>
<protein>
    <submittedName>
        <fullName evidence="1">Uncharacterized protein</fullName>
    </submittedName>
</protein>
<dbReference type="RefSeq" id="WP_155721003.1">
    <property type="nucleotide sequence ID" value="NZ_CP014781.1"/>
</dbReference>
<evidence type="ECO:0000313" key="1">
    <source>
        <dbReference type="EMBL" id="TWL31776.1"/>
    </source>
</evidence>
<dbReference type="Proteomes" id="UP000435910">
    <property type="component" value="Unassembled WGS sequence"/>
</dbReference>
<comment type="caution">
    <text evidence="1">The sequence shown here is derived from an EMBL/GenBank/DDBJ whole genome shotgun (WGS) entry which is preliminary data.</text>
</comment>
<accession>A0A8B5YGZ7</accession>
<name>A0A8B5YGZ7_BACLI</name>
<proteinExistence type="predicted"/>
<dbReference type="EMBL" id="NILC01000010">
    <property type="protein sequence ID" value="TWL31776.1"/>
    <property type="molecule type" value="Genomic_DNA"/>
</dbReference>
<reference evidence="1 2" key="1">
    <citation type="submission" date="2019-06" db="EMBL/GenBank/DDBJ databases">
        <title>Genome sequence analysis of &gt;100 Bacillus licheniformis strains suggests intrinsic resistance to this species.</title>
        <authorList>
            <person name="Wels M."/>
            <person name="Siezen R.J."/>
            <person name="Johansen E."/>
            <person name="Stuer-Lauridsen B."/>
            <person name="Bjerre K."/>
            <person name="Nielsen B.K.K."/>
        </authorList>
    </citation>
    <scope>NUCLEOTIDE SEQUENCE [LARGE SCALE GENOMIC DNA]</scope>
    <source>
        <strain evidence="1 2">BAC-16736</strain>
    </source>
</reference>